<evidence type="ECO:0000313" key="3">
    <source>
        <dbReference type="Proteomes" id="UP000193560"/>
    </source>
</evidence>
<comment type="caution">
    <text evidence="2">The sequence shown here is derived from an EMBL/GenBank/DDBJ whole genome shotgun (WGS) entry which is preliminary data.</text>
</comment>
<protein>
    <submittedName>
        <fullName evidence="2">Uncharacterized protein</fullName>
    </submittedName>
</protein>
<accession>A0A1X2HZZ2</accession>
<gene>
    <name evidence="2" type="ORF">BCR42DRAFT_427155</name>
</gene>
<dbReference type="Proteomes" id="UP000193560">
    <property type="component" value="Unassembled WGS sequence"/>
</dbReference>
<sequence>MVMRTMITFVAWFIVYHIFAVIQTVGAAQISGFIKSNGGRYLISTCQQKGGLKTFDNYIMHSGHNLQHCGTQFTMNFKPNGKVTFMIIEHNLSGQYLCLSSAGNYITHCRTPYDFNYIQVSSTSYGGTYKFGWNGKYSLNWSNEIADNSCKNPGHMFLKAAGFSMQNGPLFHVFEPAKFGNSRTCIVGKS</sequence>
<feature type="chain" id="PRO_5012665347" evidence="1">
    <location>
        <begin position="28"/>
        <end position="190"/>
    </location>
</feature>
<dbReference type="EMBL" id="MCGE01000039">
    <property type="protein sequence ID" value="ORZ06444.1"/>
    <property type="molecule type" value="Genomic_DNA"/>
</dbReference>
<organism evidence="2 3">
    <name type="scientific">Absidia repens</name>
    <dbReference type="NCBI Taxonomy" id="90262"/>
    <lineage>
        <taxon>Eukaryota</taxon>
        <taxon>Fungi</taxon>
        <taxon>Fungi incertae sedis</taxon>
        <taxon>Mucoromycota</taxon>
        <taxon>Mucoromycotina</taxon>
        <taxon>Mucoromycetes</taxon>
        <taxon>Mucorales</taxon>
        <taxon>Cunninghamellaceae</taxon>
        <taxon>Absidia</taxon>
    </lineage>
</organism>
<keyword evidence="3" id="KW-1185">Reference proteome</keyword>
<proteinExistence type="predicted"/>
<reference evidence="2 3" key="1">
    <citation type="submission" date="2016-07" db="EMBL/GenBank/DDBJ databases">
        <title>Pervasive Adenine N6-methylation of Active Genes in Fungi.</title>
        <authorList>
            <consortium name="DOE Joint Genome Institute"/>
            <person name="Mondo S.J."/>
            <person name="Dannebaum R.O."/>
            <person name="Kuo R.C."/>
            <person name="Labutti K."/>
            <person name="Haridas S."/>
            <person name="Kuo A."/>
            <person name="Salamov A."/>
            <person name="Ahrendt S.R."/>
            <person name="Lipzen A."/>
            <person name="Sullivan W."/>
            <person name="Andreopoulos W.B."/>
            <person name="Clum A."/>
            <person name="Lindquist E."/>
            <person name="Daum C."/>
            <person name="Ramamoorthy G.K."/>
            <person name="Gryganskyi A."/>
            <person name="Culley D."/>
            <person name="Magnuson J.K."/>
            <person name="James T.Y."/>
            <person name="O'Malley M.A."/>
            <person name="Stajich J.E."/>
            <person name="Spatafora J.W."/>
            <person name="Visel A."/>
            <person name="Grigoriev I.V."/>
        </authorList>
    </citation>
    <scope>NUCLEOTIDE SEQUENCE [LARGE SCALE GENOMIC DNA]</scope>
    <source>
        <strain evidence="2 3">NRRL 1336</strain>
    </source>
</reference>
<evidence type="ECO:0000256" key="1">
    <source>
        <dbReference type="SAM" id="SignalP"/>
    </source>
</evidence>
<evidence type="ECO:0000313" key="2">
    <source>
        <dbReference type="EMBL" id="ORZ06444.1"/>
    </source>
</evidence>
<keyword evidence="1" id="KW-0732">Signal</keyword>
<feature type="signal peptide" evidence="1">
    <location>
        <begin position="1"/>
        <end position="27"/>
    </location>
</feature>
<name>A0A1X2HZZ2_9FUNG</name>
<dbReference type="AlphaFoldDB" id="A0A1X2HZZ2"/>